<feature type="domain" description="ABC3 transporter permease C-terminal" evidence="8">
    <location>
        <begin position="261"/>
        <end position="384"/>
    </location>
</feature>
<evidence type="ECO:0000256" key="5">
    <source>
        <dbReference type="ARBA" id="ARBA00023136"/>
    </source>
</evidence>
<keyword evidence="2" id="KW-1003">Cell membrane</keyword>
<sequence>MKNYLKLVPISAKVHHKHSKMTRICITLAVFLVAVMFGLADMYLQGITQKEMQTSGNWHYQIASTDTKTAAFISARPEVEVSGWHNTISADTGYSINGKNISISAQDESVFENIFLNKVAEGKYPNKENEIAVSSSLKKSASLSLNETINLLCPNGKSMSFLVVGFLDDEQAARMMSGTEQIAAITVEGLSSLTAFSDSYVTENYMIQFSRLSNIPNAIKDIKVQNNISDEQITENLSLLSIQGQIAGKTSVNQIYQVALMLSFIVMLTCILMISSSLNSNISQRTKFFGMLRCLGATKKQIMRFVRYEGIYWCKAAIPLGLVSSVFVIWILSAVMRMISPNWFSYMPHFGISWISIVVSTILGLVTVLLAARSPAKRAARVSPLTAVSGNTGHTVSFRKAANTKKIRIETALGVHHAKARKKNYILMTGAFAVCITLFLTFSTLVGFMKNAFTPPVWTPDLSIASEANTCSLNKALLEEVVQNKTVKRAYGRMFAYDIPAISNAASYNTNVISYEENQFEWAAETLVDGSIDAVMQQENQVLFVQTENTDIQVGDNITLSIDNKEHTVTVAGILANSPLARIDGTETIFCSEKTFSALTGQNNYTIIDVQFHNNASAEDVKDIENIFSDSEVIFADKLAQVQQQRNLYRAFSVLVYGFLSIIVAITIFHIMNTISMGVAAKMKEYGAMRAIGMSNRQLSKMIYAEAGTYAIRGILLGCIIGVPMHWVIFVSLITNIWGTAWSVPFVPLGSIIAIVLFASFLAVRRPAKRLHDMSIVENSGL</sequence>
<dbReference type="AlphaFoldDB" id="A0A844F5Q2"/>
<dbReference type="PANTHER" id="PTHR30572">
    <property type="entry name" value="MEMBRANE COMPONENT OF TRANSPORTER-RELATED"/>
    <property type="match status" value="1"/>
</dbReference>
<evidence type="ECO:0000313" key="11">
    <source>
        <dbReference type="Proteomes" id="UP000462363"/>
    </source>
</evidence>
<dbReference type="InterPro" id="IPR003838">
    <property type="entry name" value="ABC3_permease_C"/>
</dbReference>
<feature type="transmembrane region" description="Helical" evidence="7">
    <location>
        <begin position="352"/>
        <end position="372"/>
    </location>
</feature>
<proteinExistence type="inferred from homology"/>
<evidence type="ECO:0000256" key="6">
    <source>
        <dbReference type="ARBA" id="ARBA00038076"/>
    </source>
</evidence>
<dbReference type="GO" id="GO:0005886">
    <property type="term" value="C:plasma membrane"/>
    <property type="evidence" value="ECO:0007669"/>
    <property type="project" value="UniProtKB-SubCell"/>
</dbReference>
<evidence type="ECO:0000256" key="7">
    <source>
        <dbReference type="SAM" id="Phobius"/>
    </source>
</evidence>
<feature type="transmembrane region" description="Helical" evidence="7">
    <location>
        <begin position="710"/>
        <end position="734"/>
    </location>
</feature>
<reference evidence="10 11" key="1">
    <citation type="submission" date="2019-08" db="EMBL/GenBank/DDBJ databases">
        <title>In-depth cultivation of the pig gut microbiome towards novel bacterial diversity and tailored functional studies.</title>
        <authorList>
            <person name="Wylensek D."/>
            <person name="Hitch T.C.A."/>
            <person name="Clavel T."/>
        </authorList>
    </citation>
    <scope>NUCLEOTIDE SEQUENCE [LARGE SCALE GENOMIC DNA]</scope>
    <source>
        <strain evidence="10 11">BL-389-WT-3D</strain>
    </source>
</reference>
<feature type="domain" description="MacB-like periplasmic core" evidence="9">
    <location>
        <begin position="23"/>
        <end position="214"/>
    </location>
</feature>
<protein>
    <submittedName>
        <fullName evidence="10">FtsX-like permease family protein</fullName>
    </submittedName>
</protein>
<keyword evidence="5 7" id="KW-0472">Membrane</keyword>
<dbReference type="RefSeq" id="WP_154322456.1">
    <property type="nucleotide sequence ID" value="NZ_CP045695.1"/>
</dbReference>
<feature type="transmembrane region" description="Helical" evidence="7">
    <location>
        <begin position="310"/>
        <end position="332"/>
    </location>
</feature>
<dbReference type="InterPro" id="IPR025857">
    <property type="entry name" value="MacB_PCD"/>
</dbReference>
<comment type="subcellular location">
    <subcellularLocation>
        <location evidence="1">Cell membrane</location>
        <topology evidence="1">Multi-pass membrane protein</topology>
    </subcellularLocation>
</comment>
<evidence type="ECO:0000256" key="3">
    <source>
        <dbReference type="ARBA" id="ARBA00022692"/>
    </source>
</evidence>
<evidence type="ECO:0000259" key="8">
    <source>
        <dbReference type="Pfam" id="PF02687"/>
    </source>
</evidence>
<accession>A0A844F5Q2</accession>
<keyword evidence="4 7" id="KW-1133">Transmembrane helix</keyword>
<feature type="transmembrane region" description="Helical" evidence="7">
    <location>
        <begin position="425"/>
        <end position="449"/>
    </location>
</feature>
<feature type="transmembrane region" description="Helical" evidence="7">
    <location>
        <begin position="255"/>
        <end position="275"/>
    </location>
</feature>
<organism evidence="10 11">
    <name type="scientific">Clostridium scindens (strain JCM 10418 / VPI 12708)</name>
    <dbReference type="NCBI Taxonomy" id="29347"/>
    <lineage>
        <taxon>Bacteria</taxon>
        <taxon>Bacillati</taxon>
        <taxon>Bacillota</taxon>
        <taxon>Clostridia</taxon>
        <taxon>Lachnospirales</taxon>
        <taxon>Lachnospiraceae</taxon>
    </lineage>
</organism>
<name>A0A844F5Q2_CLOSV</name>
<feature type="transmembrane region" description="Helical" evidence="7">
    <location>
        <begin position="21"/>
        <end position="44"/>
    </location>
</feature>
<feature type="transmembrane region" description="Helical" evidence="7">
    <location>
        <begin position="746"/>
        <end position="764"/>
    </location>
</feature>
<dbReference type="InterPro" id="IPR050250">
    <property type="entry name" value="Macrolide_Exporter_MacB"/>
</dbReference>
<dbReference type="PANTHER" id="PTHR30572:SF4">
    <property type="entry name" value="ABC TRANSPORTER PERMEASE YTRF"/>
    <property type="match status" value="1"/>
</dbReference>
<dbReference type="Proteomes" id="UP000462363">
    <property type="component" value="Unassembled WGS sequence"/>
</dbReference>
<evidence type="ECO:0000256" key="2">
    <source>
        <dbReference type="ARBA" id="ARBA00022475"/>
    </source>
</evidence>
<evidence type="ECO:0000313" key="10">
    <source>
        <dbReference type="EMBL" id="MSS38860.1"/>
    </source>
</evidence>
<keyword evidence="3 7" id="KW-0812">Transmembrane</keyword>
<dbReference type="Pfam" id="PF02687">
    <property type="entry name" value="FtsX"/>
    <property type="match status" value="2"/>
</dbReference>
<evidence type="ECO:0000259" key="9">
    <source>
        <dbReference type="Pfam" id="PF12704"/>
    </source>
</evidence>
<evidence type="ECO:0000256" key="4">
    <source>
        <dbReference type="ARBA" id="ARBA00022989"/>
    </source>
</evidence>
<feature type="domain" description="ABC3 transporter permease C-terminal" evidence="8">
    <location>
        <begin position="659"/>
        <end position="768"/>
    </location>
</feature>
<feature type="transmembrane region" description="Helical" evidence="7">
    <location>
        <begin position="654"/>
        <end position="680"/>
    </location>
</feature>
<dbReference type="GO" id="GO:0022857">
    <property type="term" value="F:transmembrane transporter activity"/>
    <property type="evidence" value="ECO:0007669"/>
    <property type="project" value="TreeGrafter"/>
</dbReference>
<comment type="caution">
    <text evidence="10">The sequence shown here is derived from an EMBL/GenBank/DDBJ whole genome shotgun (WGS) entry which is preliminary data.</text>
</comment>
<comment type="similarity">
    <text evidence="6">Belongs to the ABC-4 integral membrane protein family.</text>
</comment>
<dbReference type="EMBL" id="VUMB01000001">
    <property type="protein sequence ID" value="MSS38860.1"/>
    <property type="molecule type" value="Genomic_DNA"/>
</dbReference>
<gene>
    <name evidence="10" type="ORF">FYJ37_00455</name>
</gene>
<dbReference type="Pfam" id="PF12704">
    <property type="entry name" value="MacB_PCD"/>
    <property type="match status" value="1"/>
</dbReference>
<evidence type="ECO:0000256" key="1">
    <source>
        <dbReference type="ARBA" id="ARBA00004651"/>
    </source>
</evidence>